<dbReference type="EMBL" id="JACBZP010000001">
    <property type="protein sequence ID" value="NYI66635.1"/>
    <property type="molecule type" value="Genomic_DNA"/>
</dbReference>
<evidence type="ECO:0000256" key="11">
    <source>
        <dbReference type="ARBA" id="ARBA00051301"/>
    </source>
</evidence>
<dbReference type="PANTHER" id="PTHR43808">
    <property type="entry name" value="ACETYLORNITHINE DEACETYLASE"/>
    <property type="match status" value="1"/>
</dbReference>
<dbReference type="InterPro" id="IPR011650">
    <property type="entry name" value="Peptidase_M20_dimer"/>
</dbReference>
<evidence type="ECO:0000256" key="4">
    <source>
        <dbReference type="ARBA" id="ARBA00006247"/>
    </source>
</evidence>
<evidence type="ECO:0000256" key="2">
    <source>
        <dbReference type="ARBA" id="ARBA00001947"/>
    </source>
</evidence>
<evidence type="ECO:0000256" key="6">
    <source>
        <dbReference type="ARBA" id="ARBA00016853"/>
    </source>
</evidence>
<dbReference type="EC" id="3.5.1.18" evidence="5"/>
<dbReference type="InterPro" id="IPR001261">
    <property type="entry name" value="ArgE/DapE_CS"/>
</dbReference>
<dbReference type="InterPro" id="IPR036264">
    <property type="entry name" value="Bact_exopeptidase_dim_dom"/>
</dbReference>
<dbReference type="Pfam" id="PF01546">
    <property type="entry name" value="Peptidase_M20"/>
    <property type="match status" value="1"/>
</dbReference>
<dbReference type="RefSeq" id="WP_179426119.1">
    <property type="nucleotide sequence ID" value="NZ_JACBZP010000001.1"/>
</dbReference>
<dbReference type="Pfam" id="PF07687">
    <property type="entry name" value="M20_dimer"/>
    <property type="match status" value="1"/>
</dbReference>
<dbReference type="InterPro" id="IPR002933">
    <property type="entry name" value="Peptidase_M20"/>
</dbReference>
<dbReference type="AlphaFoldDB" id="A0A7Z0AB63"/>
<feature type="domain" description="Peptidase M20 dimerisation" evidence="12">
    <location>
        <begin position="194"/>
        <end position="298"/>
    </location>
</feature>
<keyword evidence="9" id="KW-0862">Zinc</keyword>
<proteinExistence type="inferred from homology"/>
<dbReference type="UniPathway" id="UPA00034">
    <property type="reaction ID" value="UER00021"/>
</dbReference>
<evidence type="ECO:0000256" key="10">
    <source>
        <dbReference type="ARBA" id="ARBA00023285"/>
    </source>
</evidence>
<evidence type="ECO:0000313" key="14">
    <source>
        <dbReference type="Proteomes" id="UP000539111"/>
    </source>
</evidence>
<dbReference type="GO" id="GO:0046872">
    <property type="term" value="F:metal ion binding"/>
    <property type="evidence" value="ECO:0007669"/>
    <property type="project" value="UniProtKB-KW"/>
</dbReference>
<evidence type="ECO:0000256" key="9">
    <source>
        <dbReference type="ARBA" id="ARBA00022833"/>
    </source>
</evidence>
<dbReference type="CDD" id="cd08659">
    <property type="entry name" value="M20_ArgE_DapE-like"/>
    <property type="match status" value="1"/>
</dbReference>
<organism evidence="13 14">
    <name type="scientific">Spelaeicoccus albus</name>
    <dbReference type="NCBI Taxonomy" id="1280376"/>
    <lineage>
        <taxon>Bacteria</taxon>
        <taxon>Bacillati</taxon>
        <taxon>Actinomycetota</taxon>
        <taxon>Actinomycetes</taxon>
        <taxon>Micrococcales</taxon>
        <taxon>Brevibacteriaceae</taxon>
        <taxon>Spelaeicoccus</taxon>
    </lineage>
</organism>
<comment type="catalytic activity">
    <reaction evidence="11">
        <text>N-succinyl-(2S,6S)-2,6-diaminopimelate + H2O = (2S,6S)-2,6-diaminopimelate + succinate</text>
        <dbReference type="Rhea" id="RHEA:22608"/>
        <dbReference type="ChEBI" id="CHEBI:15377"/>
        <dbReference type="ChEBI" id="CHEBI:30031"/>
        <dbReference type="ChEBI" id="CHEBI:57609"/>
        <dbReference type="ChEBI" id="CHEBI:58087"/>
        <dbReference type="EC" id="3.5.1.18"/>
    </reaction>
</comment>
<dbReference type="PANTHER" id="PTHR43808:SF32">
    <property type="entry name" value="ARGE_DAPE-RELATED DEACYLASE"/>
    <property type="match status" value="1"/>
</dbReference>
<sequence length="404" mass="40583">MPEATRPDTAAAIAAGIDEAEIAGLACDLIAAASENPGGTEAHAVRVLAAACAERGLDVKTTDVAPGRPNLVARLPGGDSAGLAFLGHSDVVPAGPGWTRDPFGPEISGGRLYGRGSTDMKGGLASIVVAMGAIKNAGIELPGPIDLICTVDEEDADLGVRAYVEGVLAAPDGPPSYAACIVAEPTDLETVIACRGACNLVIDIGGVAAHAGRPQDGANAIDAAAKVIGLIRDDHERMTAAASGLLGSGTWNVGRIDGGHGTSIVADSCTIHVDRRLMPGESADGVRDRLADAIRQAGIDTGGITVTVDVEMEMPGFSTPPDHHLVTSAVAALADGAGITSEIGGWTAACDGGFIARDLGVPTIVLGPGGLNDQAHQPDESVAVDELVSAARAYTLLGCGTYFP</sequence>
<evidence type="ECO:0000313" key="13">
    <source>
        <dbReference type="EMBL" id="NYI66635.1"/>
    </source>
</evidence>
<dbReference type="Gene3D" id="3.30.70.360">
    <property type="match status" value="1"/>
</dbReference>
<dbReference type="PROSITE" id="PS00758">
    <property type="entry name" value="ARGE_DAPE_CPG2_1"/>
    <property type="match status" value="1"/>
</dbReference>
<dbReference type="SUPFAM" id="SSF53187">
    <property type="entry name" value="Zn-dependent exopeptidases"/>
    <property type="match status" value="1"/>
</dbReference>
<dbReference type="NCBIfam" id="TIGR01910">
    <property type="entry name" value="DapE-ArgE"/>
    <property type="match status" value="1"/>
</dbReference>
<protein>
    <recommendedName>
        <fullName evidence="6">Probable succinyl-diaminopimelate desuccinylase</fullName>
        <ecNumber evidence="5">3.5.1.18</ecNumber>
    </recommendedName>
</protein>
<comment type="pathway">
    <text evidence="3">Amino-acid biosynthesis; L-lysine biosynthesis via DAP pathway; LL-2,6-diaminopimelate from (S)-tetrahydrodipicolinate (succinylase route): step 3/3.</text>
</comment>
<evidence type="ECO:0000256" key="5">
    <source>
        <dbReference type="ARBA" id="ARBA00011921"/>
    </source>
</evidence>
<dbReference type="Proteomes" id="UP000539111">
    <property type="component" value="Unassembled WGS sequence"/>
</dbReference>
<evidence type="ECO:0000256" key="3">
    <source>
        <dbReference type="ARBA" id="ARBA00005130"/>
    </source>
</evidence>
<dbReference type="GO" id="GO:0009089">
    <property type="term" value="P:lysine biosynthetic process via diaminopimelate"/>
    <property type="evidence" value="ECO:0007669"/>
    <property type="project" value="UniProtKB-UniPathway"/>
</dbReference>
<dbReference type="InterPro" id="IPR010182">
    <property type="entry name" value="ArgE/DapE"/>
</dbReference>
<dbReference type="InterPro" id="IPR050072">
    <property type="entry name" value="Peptidase_M20A"/>
</dbReference>
<evidence type="ECO:0000259" key="12">
    <source>
        <dbReference type="Pfam" id="PF07687"/>
    </source>
</evidence>
<evidence type="ECO:0000256" key="1">
    <source>
        <dbReference type="ARBA" id="ARBA00001941"/>
    </source>
</evidence>
<accession>A0A7Z0AB63</accession>
<keyword evidence="10" id="KW-0170">Cobalt</keyword>
<evidence type="ECO:0000256" key="8">
    <source>
        <dbReference type="ARBA" id="ARBA00022801"/>
    </source>
</evidence>
<comment type="caution">
    <text evidence="13">The sequence shown here is derived from an EMBL/GenBank/DDBJ whole genome shotgun (WGS) entry which is preliminary data.</text>
</comment>
<keyword evidence="14" id="KW-1185">Reference proteome</keyword>
<dbReference type="GO" id="GO:0009014">
    <property type="term" value="F:succinyl-diaminopimelate desuccinylase activity"/>
    <property type="evidence" value="ECO:0007669"/>
    <property type="project" value="UniProtKB-EC"/>
</dbReference>
<gene>
    <name evidence="13" type="ORF">BJY26_000941</name>
</gene>
<dbReference type="SUPFAM" id="SSF55031">
    <property type="entry name" value="Bacterial exopeptidase dimerisation domain"/>
    <property type="match status" value="1"/>
</dbReference>
<comment type="similarity">
    <text evidence="4">Belongs to the peptidase M20A family.</text>
</comment>
<reference evidence="13 14" key="1">
    <citation type="submission" date="2020-07" db="EMBL/GenBank/DDBJ databases">
        <title>Sequencing the genomes of 1000 actinobacteria strains.</title>
        <authorList>
            <person name="Klenk H.-P."/>
        </authorList>
    </citation>
    <scope>NUCLEOTIDE SEQUENCE [LARGE SCALE GENOMIC DNA]</scope>
    <source>
        <strain evidence="13 14">DSM 26341</strain>
    </source>
</reference>
<comment type="cofactor">
    <cofactor evidence="2">
        <name>Zn(2+)</name>
        <dbReference type="ChEBI" id="CHEBI:29105"/>
    </cofactor>
</comment>
<name>A0A7Z0AB63_9MICO</name>
<keyword evidence="7" id="KW-0479">Metal-binding</keyword>
<evidence type="ECO:0000256" key="7">
    <source>
        <dbReference type="ARBA" id="ARBA00022723"/>
    </source>
</evidence>
<dbReference type="Gene3D" id="3.40.630.10">
    <property type="entry name" value="Zn peptidases"/>
    <property type="match status" value="2"/>
</dbReference>
<comment type="cofactor">
    <cofactor evidence="1">
        <name>Co(2+)</name>
        <dbReference type="ChEBI" id="CHEBI:48828"/>
    </cofactor>
</comment>
<keyword evidence="8 13" id="KW-0378">Hydrolase</keyword>